<sequence>MAAVPFGLHFFCMFLGLFLPFDWLRGGVPWGFVITLFCALPLGLMCVFYGAAWVRRVRRFPKDILLAFSGAGLGIVGWALVVMQIVNLFSQLRP</sequence>
<accession>A0A7X5TTG1</accession>
<gene>
    <name evidence="2" type="ORF">FHX76_001322</name>
</gene>
<evidence type="ECO:0000313" key="2">
    <source>
        <dbReference type="EMBL" id="NIH53454.1"/>
    </source>
</evidence>
<keyword evidence="1" id="KW-0472">Membrane</keyword>
<keyword evidence="1" id="KW-1133">Transmembrane helix</keyword>
<dbReference type="Proteomes" id="UP000541033">
    <property type="component" value="Unassembled WGS sequence"/>
</dbReference>
<organism evidence="2 3">
    <name type="scientific">Lysinibacter cavernae</name>
    <dbReference type="NCBI Taxonomy" id="1640652"/>
    <lineage>
        <taxon>Bacteria</taxon>
        <taxon>Bacillati</taxon>
        <taxon>Actinomycetota</taxon>
        <taxon>Actinomycetes</taxon>
        <taxon>Micrococcales</taxon>
        <taxon>Microbacteriaceae</taxon>
        <taxon>Lysinibacter</taxon>
    </lineage>
</organism>
<dbReference type="AlphaFoldDB" id="A0A7X5TTG1"/>
<feature type="transmembrane region" description="Helical" evidence="1">
    <location>
        <begin position="7"/>
        <end position="24"/>
    </location>
</feature>
<keyword evidence="3" id="KW-1185">Reference proteome</keyword>
<feature type="transmembrane region" description="Helical" evidence="1">
    <location>
        <begin position="30"/>
        <end position="52"/>
    </location>
</feature>
<name>A0A7X5TTG1_9MICO</name>
<protein>
    <submittedName>
        <fullName evidence="2">Uncharacterized protein</fullName>
    </submittedName>
</protein>
<reference evidence="2 3" key="1">
    <citation type="submission" date="2020-02" db="EMBL/GenBank/DDBJ databases">
        <title>Sequencing the genomes of 1000 actinobacteria strains.</title>
        <authorList>
            <person name="Klenk H.-P."/>
        </authorList>
    </citation>
    <scope>NUCLEOTIDE SEQUENCE [LARGE SCALE GENOMIC DNA]</scope>
    <source>
        <strain evidence="2 3">DSM 27960</strain>
    </source>
</reference>
<feature type="transmembrane region" description="Helical" evidence="1">
    <location>
        <begin position="64"/>
        <end position="86"/>
    </location>
</feature>
<dbReference type="EMBL" id="JAAMOX010000001">
    <property type="protein sequence ID" value="NIH53454.1"/>
    <property type="molecule type" value="Genomic_DNA"/>
</dbReference>
<evidence type="ECO:0000313" key="3">
    <source>
        <dbReference type="Proteomes" id="UP000541033"/>
    </source>
</evidence>
<comment type="caution">
    <text evidence="2">The sequence shown here is derived from an EMBL/GenBank/DDBJ whole genome shotgun (WGS) entry which is preliminary data.</text>
</comment>
<evidence type="ECO:0000256" key="1">
    <source>
        <dbReference type="SAM" id="Phobius"/>
    </source>
</evidence>
<dbReference type="RefSeq" id="WP_167149078.1">
    <property type="nucleotide sequence ID" value="NZ_JAAMOX010000001.1"/>
</dbReference>
<keyword evidence="1" id="KW-0812">Transmembrane</keyword>
<proteinExistence type="predicted"/>